<comment type="caution">
    <text evidence="3">The sequence shown here is derived from an EMBL/GenBank/DDBJ whole genome shotgun (WGS) entry which is preliminary data.</text>
</comment>
<keyword evidence="1" id="KW-1133">Transmembrane helix</keyword>
<keyword evidence="1" id="KW-0472">Membrane</keyword>
<dbReference type="PANTHER" id="PTHR47216:SF4">
    <property type="entry name" value="OS01G0859400 PROTEIN"/>
    <property type="match status" value="1"/>
</dbReference>
<dbReference type="RefSeq" id="WP_207859157.1">
    <property type="nucleotide sequence ID" value="NZ_JAFREP010000010.1"/>
</dbReference>
<dbReference type="InterPro" id="IPR016130">
    <property type="entry name" value="Tyr_Pase_AS"/>
</dbReference>
<evidence type="ECO:0000259" key="2">
    <source>
        <dbReference type="PROSITE" id="PS50056"/>
    </source>
</evidence>
<dbReference type="InterPro" id="IPR029021">
    <property type="entry name" value="Prot-tyrosine_phosphatase-like"/>
</dbReference>
<evidence type="ECO:0000313" key="3">
    <source>
        <dbReference type="EMBL" id="MBO1319336.1"/>
    </source>
</evidence>
<dbReference type="InterPro" id="IPR000387">
    <property type="entry name" value="Tyr_Pase_dom"/>
</dbReference>
<evidence type="ECO:0000313" key="4">
    <source>
        <dbReference type="Proteomes" id="UP000664417"/>
    </source>
</evidence>
<keyword evidence="1" id="KW-0812">Transmembrane</keyword>
<accession>A0A8J7Q6X0</accession>
<feature type="domain" description="Tyrosine specific protein phosphatases" evidence="2">
    <location>
        <begin position="162"/>
        <end position="226"/>
    </location>
</feature>
<name>A0A8J7Q6X0_9BACT</name>
<sequence>MAWFRLHQSRFMVASFFSLLTAVCFWQALATPSETRQILWAWLCLNTNLMSLAYWLNRPRLILGKTRAGRINPLLLAVNLPWLLFSWVIWWLQQRFSREPALSNLGTTGWAVGCYPGRRYPGDQFDVLIDLTAEFPRASVRDGNYFAIPNLDAVALTHPPDEQELHRLNIGPGTRVLVHCAQGHGRSATWCALAFRELGWFAHAEEAHRFILEHRPKAQISTSQRAQFNQKADSPTA</sequence>
<dbReference type="Gene3D" id="3.90.190.10">
    <property type="entry name" value="Protein tyrosine phosphatase superfamily"/>
    <property type="match status" value="1"/>
</dbReference>
<evidence type="ECO:0000256" key="1">
    <source>
        <dbReference type="SAM" id="Phobius"/>
    </source>
</evidence>
<organism evidence="3 4">
    <name type="scientific">Acanthopleuribacter pedis</name>
    <dbReference type="NCBI Taxonomy" id="442870"/>
    <lineage>
        <taxon>Bacteria</taxon>
        <taxon>Pseudomonadati</taxon>
        <taxon>Acidobacteriota</taxon>
        <taxon>Holophagae</taxon>
        <taxon>Acanthopleuribacterales</taxon>
        <taxon>Acanthopleuribacteraceae</taxon>
        <taxon>Acanthopleuribacter</taxon>
    </lineage>
</organism>
<dbReference type="PROSITE" id="PS00383">
    <property type="entry name" value="TYR_PHOSPHATASE_1"/>
    <property type="match status" value="1"/>
</dbReference>
<keyword evidence="4" id="KW-1185">Reference proteome</keyword>
<dbReference type="Proteomes" id="UP000664417">
    <property type="component" value="Unassembled WGS sequence"/>
</dbReference>
<reference evidence="3" key="1">
    <citation type="submission" date="2021-03" db="EMBL/GenBank/DDBJ databases">
        <authorList>
            <person name="Wang G."/>
        </authorList>
    </citation>
    <scope>NUCLEOTIDE SEQUENCE</scope>
    <source>
        <strain evidence="3">KCTC 12899</strain>
    </source>
</reference>
<dbReference type="PROSITE" id="PS50056">
    <property type="entry name" value="TYR_PHOSPHATASE_2"/>
    <property type="match status" value="1"/>
</dbReference>
<feature type="transmembrane region" description="Helical" evidence="1">
    <location>
        <begin position="69"/>
        <end position="92"/>
    </location>
</feature>
<dbReference type="SUPFAM" id="SSF52799">
    <property type="entry name" value="(Phosphotyrosine protein) phosphatases II"/>
    <property type="match status" value="1"/>
</dbReference>
<gene>
    <name evidence="3" type="ORF">J3U88_12760</name>
</gene>
<dbReference type="EMBL" id="JAFREP010000010">
    <property type="protein sequence ID" value="MBO1319336.1"/>
    <property type="molecule type" value="Genomic_DNA"/>
</dbReference>
<proteinExistence type="predicted"/>
<protein>
    <recommendedName>
        <fullName evidence="2">Tyrosine specific protein phosphatases domain-containing protein</fullName>
    </recommendedName>
</protein>
<feature type="transmembrane region" description="Helical" evidence="1">
    <location>
        <begin position="40"/>
        <end position="57"/>
    </location>
</feature>
<dbReference type="PANTHER" id="PTHR47216">
    <property type="match status" value="1"/>
</dbReference>
<dbReference type="AlphaFoldDB" id="A0A8J7Q6X0"/>